<dbReference type="GO" id="GO:0004853">
    <property type="term" value="F:uroporphyrinogen decarboxylase activity"/>
    <property type="evidence" value="ECO:0007669"/>
    <property type="project" value="InterPro"/>
</dbReference>
<dbReference type="InterPro" id="IPR000257">
    <property type="entry name" value="Uroporphyrinogen_deCOase"/>
</dbReference>
<proteinExistence type="predicted"/>
<feature type="non-terminal residue" evidence="2">
    <location>
        <position position="364"/>
    </location>
</feature>
<comment type="caution">
    <text evidence="2">The sequence shown here is derived from an EMBL/GenBank/DDBJ whole genome shotgun (WGS) entry which is preliminary data.</text>
</comment>
<organism evidence="2">
    <name type="scientific">marine sediment metagenome</name>
    <dbReference type="NCBI Taxonomy" id="412755"/>
    <lineage>
        <taxon>unclassified sequences</taxon>
        <taxon>metagenomes</taxon>
        <taxon>ecological metagenomes</taxon>
    </lineage>
</organism>
<evidence type="ECO:0000259" key="1">
    <source>
        <dbReference type="Pfam" id="PF01208"/>
    </source>
</evidence>
<reference evidence="2" key="1">
    <citation type="journal article" date="2014" name="Front. Microbiol.">
        <title>High frequency of phylogenetically diverse reductive dehalogenase-homologous genes in deep subseafloor sedimentary metagenomes.</title>
        <authorList>
            <person name="Kawai M."/>
            <person name="Futagami T."/>
            <person name="Toyoda A."/>
            <person name="Takaki Y."/>
            <person name="Nishi S."/>
            <person name="Hori S."/>
            <person name="Arai W."/>
            <person name="Tsubouchi T."/>
            <person name="Morono Y."/>
            <person name="Uchiyama I."/>
            <person name="Ito T."/>
            <person name="Fujiyama A."/>
            <person name="Inagaki F."/>
            <person name="Takami H."/>
        </authorList>
    </citation>
    <scope>NUCLEOTIDE SEQUENCE</scope>
    <source>
        <strain evidence="2">Expedition CK06-06</strain>
    </source>
</reference>
<dbReference type="PANTHER" id="PTHR47099:SF1">
    <property type="entry name" value="METHYLCOBAMIDE:COM METHYLTRANSFERASE MTBA"/>
    <property type="match status" value="1"/>
</dbReference>
<sequence length="364" mass="41057">MATLCGKPIDRPAVNFYEVGGFRIDPSDPDEFNIYNDPSWQPLLQLAEEQTDLIRMRSPVKPRSHEVVSGKSDSETCRDEFFKTEEYMEKGCRFKSMTLKIGGKTMTALRRRSPEVDTVWTVEHLLKNPEDLKAYLELPDEIFAKDVDVTMLVEEDRELGESGIIMVDTEDPICAAASLFSMEDFTVVALTEQKLFHRLLEKLSVHIQARTQKTAKAFPGHLWRIYGPEYATEPYLPPNLFKEYVVRYTGPMVKTIAEHGGFARIHCHGRIRAVLDYIVEMGAAAIDPIEPPPHGDVELEYVRREYGRELVLFGNLEIADIENSEPGDFEKVVEKALIDGTSGEGKGFVLMPSSAPTGQGRIQA</sequence>
<dbReference type="InterPro" id="IPR052024">
    <property type="entry name" value="Methanogen_methyltrans"/>
</dbReference>
<name>X1RHD6_9ZZZZ</name>
<dbReference type="AlphaFoldDB" id="X1RHD6"/>
<dbReference type="Pfam" id="PF01208">
    <property type="entry name" value="URO-D"/>
    <property type="match status" value="1"/>
</dbReference>
<dbReference type="GO" id="GO:0006779">
    <property type="term" value="P:porphyrin-containing compound biosynthetic process"/>
    <property type="evidence" value="ECO:0007669"/>
    <property type="project" value="InterPro"/>
</dbReference>
<protein>
    <recommendedName>
        <fullName evidence="1">Uroporphyrinogen decarboxylase (URO-D) domain-containing protein</fullName>
    </recommendedName>
</protein>
<feature type="domain" description="Uroporphyrinogen decarboxylase (URO-D)" evidence="1">
    <location>
        <begin position="158"/>
        <end position="352"/>
    </location>
</feature>
<dbReference type="SUPFAM" id="SSF51726">
    <property type="entry name" value="UROD/MetE-like"/>
    <property type="match status" value="1"/>
</dbReference>
<dbReference type="Gene3D" id="3.20.20.210">
    <property type="match status" value="1"/>
</dbReference>
<dbReference type="PANTHER" id="PTHR47099">
    <property type="entry name" value="METHYLCOBAMIDE:COM METHYLTRANSFERASE MTBA"/>
    <property type="match status" value="1"/>
</dbReference>
<dbReference type="EMBL" id="BARW01006733">
    <property type="protein sequence ID" value="GAI80008.1"/>
    <property type="molecule type" value="Genomic_DNA"/>
</dbReference>
<gene>
    <name evidence="2" type="ORF">S12H4_14139</name>
</gene>
<dbReference type="InterPro" id="IPR038071">
    <property type="entry name" value="UROD/MetE-like_sf"/>
</dbReference>
<evidence type="ECO:0000313" key="2">
    <source>
        <dbReference type="EMBL" id="GAI80008.1"/>
    </source>
</evidence>
<accession>X1RHD6</accession>